<dbReference type="RefSeq" id="WP_171092560.1">
    <property type="nucleotide sequence ID" value="NZ_CP053069.1"/>
</dbReference>
<organism evidence="3 4">
    <name type="scientific">Usitatibacter rugosus</name>
    <dbReference type="NCBI Taxonomy" id="2732067"/>
    <lineage>
        <taxon>Bacteria</taxon>
        <taxon>Pseudomonadati</taxon>
        <taxon>Pseudomonadota</taxon>
        <taxon>Betaproteobacteria</taxon>
        <taxon>Nitrosomonadales</taxon>
        <taxon>Usitatibacteraceae</taxon>
        <taxon>Usitatibacter</taxon>
    </lineage>
</organism>
<dbReference type="SUPFAM" id="SSF89069">
    <property type="entry name" value="N-terminal, cytoplasmic domain of anti-sigmaE factor RseA"/>
    <property type="match status" value="1"/>
</dbReference>
<keyword evidence="1" id="KW-1133">Transmembrane helix</keyword>
<reference evidence="3 4" key="1">
    <citation type="submission" date="2020-04" db="EMBL/GenBank/DDBJ databases">
        <title>Usitatibacter rugosus gen. nov., sp. nov. and Usitatibacter palustris sp. nov., novel members of Usitatibacteraceae fam. nov. within the order Nitrosomonadales isolated from soil.</title>
        <authorList>
            <person name="Huber K.J."/>
            <person name="Neumann-Schaal M."/>
            <person name="Geppert A."/>
            <person name="Luckner M."/>
            <person name="Wanner G."/>
            <person name="Overmann J."/>
        </authorList>
    </citation>
    <scope>NUCLEOTIDE SEQUENCE [LARGE SCALE GENOMIC DNA]</scope>
    <source>
        <strain evidence="3 4">0125_3</strain>
    </source>
</reference>
<dbReference type="PANTHER" id="PTHR38104">
    <property type="match status" value="1"/>
</dbReference>
<keyword evidence="1" id="KW-0812">Transmembrane</keyword>
<dbReference type="EMBL" id="CP053069">
    <property type="protein sequence ID" value="QJR11311.1"/>
    <property type="molecule type" value="Genomic_DNA"/>
</dbReference>
<protein>
    <recommendedName>
        <fullName evidence="2">Anti sigma-E protein RseA N-terminal domain-containing protein</fullName>
    </recommendedName>
</protein>
<feature type="domain" description="Anti sigma-E protein RseA N-terminal" evidence="2">
    <location>
        <begin position="3"/>
        <end position="80"/>
    </location>
</feature>
<evidence type="ECO:0000313" key="3">
    <source>
        <dbReference type="EMBL" id="QJR11311.1"/>
    </source>
</evidence>
<dbReference type="GO" id="GO:0016989">
    <property type="term" value="F:sigma factor antagonist activity"/>
    <property type="evidence" value="ECO:0007669"/>
    <property type="project" value="InterPro"/>
</dbReference>
<keyword evidence="4" id="KW-1185">Reference proteome</keyword>
<dbReference type="AlphaFoldDB" id="A0A6M4GVI5"/>
<dbReference type="InterPro" id="IPR052383">
    <property type="entry name" value="Anti-sigma-E_RseA-like"/>
</dbReference>
<feature type="transmembrane region" description="Helical" evidence="1">
    <location>
        <begin position="88"/>
        <end position="106"/>
    </location>
</feature>
<keyword evidence="1" id="KW-0472">Membrane</keyword>
<dbReference type="KEGG" id="uru:DSM104443_02386"/>
<dbReference type="InterPro" id="IPR005572">
    <property type="entry name" value="Anti-sigma_E_RseA_N"/>
</dbReference>
<name>A0A6M4GVI5_9PROT</name>
<dbReference type="PANTHER" id="PTHR38104:SF1">
    <property type="entry name" value="ANTI-SIGMA-E FACTOR RSEA"/>
    <property type="match status" value="1"/>
</dbReference>
<gene>
    <name evidence="3" type="ORF">DSM104443_02386</name>
</gene>
<dbReference type="CDD" id="cd16328">
    <property type="entry name" value="RseA_N"/>
    <property type="match status" value="1"/>
</dbReference>
<dbReference type="InterPro" id="IPR036147">
    <property type="entry name" value="Anti-sigma_E_RseA_N_sf"/>
</dbReference>
<dbReference type="Pfam" id="PF03872">
    <property type="entry name" value="RseA_N"/>
    <property type="match status" value="1"/>
</dbReference>
<evidence type="ECO:0000313" key="4">
    <source>
        <dbReference type="Proteomes" id="UP000501534"/>
    </source>
</evidence>
<accession>A0A6M4GVI5</accession>
<evidence type="ECO:0000259" key="2">
    <source>
        <dbReference type="Pfam" id="PF03872"/>
    </source>
</evidence>
<proteinExistence type="predicted"/>
<dbReference type="Gene3D" id="1.10.10.880">
    <property type="entry name" value="Anti sigma-E protein RseA, N-terminal domain"/>
    <property type="match status" value="1"/>
</dbReference>
<dbReference type="Proteomes" id="UP000501534">
    <property type="component" value="Chromosome"/>
</dbReference>
<sequence>MNQEISSLMDGELDTHASAKAIGDCCATPEGKQAWDTYHLIGDAMRGKDCRPFDVSARVMGALAQEPTVLAPRASSASRSRTSTFGRIALAAAASVATIGVVGWIGTQGMTGRAPEGMAKNEAGVTMQANVPTLQASTPVSQIRPAEPAYAAIEVTDYLAAHRQMPSPDQYRTVASRTIVPAR</sequence>
<evidence type="ECO:0000256" key="1">
    <source>
        <dbReference type="SAM" id="Phobius"/>
    </source>
</evidence>